<sequence>MDTDAPLAPGTPRTRRHTPAPALPRQVEARRFATHFPKSRFRPRARDGPLVEAYLRALSSQAHSSFAFHQRNTGSFRHLHASKAAPPLSLTIDRFLFDRIGGNMYAQARCLPREAQALAQARQHASQARFAGQFFGRPVALVLPYAHVAALRQELLLGTAPVAGGRAEMLGLLAGRPVDMPAASPPLTVHLRLGSCLASPLPPGPEEAGYFMFCDHFYFDDPSPRRPGNVPRPGDDDQRPWPGVFPPAGASGPQAPDPGRAAGPVPPGSPAQPAAASPGPAAPTTPPAAGPDLGPPRQARRTPFIPFGGSRDFLRQT</sequence>
<reference evidence="2" key="1">
    <citation type="submission" date="2013-04" db="EMBL/GenBank/DDBJ databases">
        <title>The Genome Sequence of Fonticula alba ATCC 38817.</title>
        <authorList>
            <consortium name="The Broad Institute Genomics Platform"/>
            <person name="Russ C."/>
            <person name="Cuomo C."/>
            <person name="Burger G."/>
            <person name="Gray M.W."/>
            <person name="Holland P.W.H."/>
            <person name="King N."/>
            <person name="Lang F.B.F."/>
            <person name="Roger A.J."/>
            <person name="Ruiz-Trillo I."/>
            <person name="Brown M."/>
            <person name="Walker B."/>
            <person name="Young S."/>
            <person name="Zeng Q."/>
            <person name="Gargeya S."/>
            <person name="Fitzgerald M."/>
            <person name="Haas B."/>
            <person name="Abouelleil A."/>
            <person name="Allen A.W."/>
            <person name="Alvarado L."/>
            <person name="Arachchi H.M."/>
            <person name="Berlin A.M."/>
            <person name="Chapman S.B."/>
            <person name="Gainer-Dewar J."/>
            <person name="Goldberg J."/>
            <person name="Griggs A."/>
            <person name="Gujja S."/>
            <person name="Hansen M."/>
            <person name="Howarth C."/>
            <person name="Imamovic A."/>
            <person name="Ireland A."/>
            <person name="Larimer J."/>
            <person name="McCowan C."/>
            <person name="Murphy C."/>
            <person name="Pearson M."/>
            <person name="Poon T.W."/>
            <person name="Priest M."/>
            <person name="Roberts A."/>
            <person name="Saif S."/>
            <person name="Shea T."/>
            <person name="Sisk P."/>
            <person name="Sykes S."/>
            <person name="Wortman J."/>
            <person name="Nusbaum C."/>
            <person name="Birren B."/>
        </authorList>
    </citation>
    <scope>NUCLEOTIDE SEQUENCE [LARGE SCALE GENOMIC DNA]</scope>
    <source>
        <strain evidence="2">ATCC 38817</strain>
    </source>
</reference>
<feature type="region of interest" description="Disordered" evidence="1">
    <location>
        <begin position="1"/>
        <end position="24"/>
    </location>
</feature>
<evidence type="ECO:0000256" key="1">
    <source>
        <dbReference type="SAM" id="MobiDB-lite"/>
    </source>
</evidence>
<dbReference type="Proteomes" id="UP000030693">
    <property type="component" value="Unassembled WGS sequence"/>
</dbReference>
<evidence type="ECO:0000313" key="2">
    <source>
        <dbReference type="EMBL" id="KCV67503.1"/>
    </source>
</evidence>
<dbReference type="EMBL" id="KB932217">
    <property type="protein sequence ID" value="KCV67503.1"/>
    <property type="molecule type" value="Genomic_DNA"/>
</dbReference>
<dbReference type="RefSeq" id="XP_009498064.1">
    <property type="nucleotide sequence ID" value="XM_009499789.1"/>
</dbReference>
<gene>
    <name evidence="2" type="ORF">H696_06023</name>
</gene>
<accession>A0A058Z0T0</accession>
<organism evidence="2">
    <name type="scientific">Fonticula alba</name>
    <name type="common">Slime mold</name>
    <dbReference type="NCBI Taxonomy" id="691883"/>
    <lineage>
        <taxon>Eukaryota</taxon>
        <taxon>Rotosphaerida</taxon>
        <taxon>Fonticulaceae</taxon>
        <taxon>Fonticula</taxon>
    </lineage>
</organism>
<evidence type="ECO:0000313" key="3">
    <source>
        <dbReference type="Proteomes" id="UP000030693"/>
    </source>
</evidence>
<dbReference type="GeneID" id="20530748"/>
<feature type="compositionally biased region" description="Pro residues" evidence="1">
    <location>
        <begin position="280"/>
        <end position="289"/>
    </location>
</feature>
<keyword evidence="3" id="KW-1185">Reference proteome</keyword>
<name>A0A058Z0T0_FONAL</name>
<dbReference type="AlphaFoldDB" id="A0A058Z0T0"/>
<protein>
    <submittedName>
        <fullName evidence="2">Uncharacterized protein</fullName>
    </submittedName>
</protein>
<feature type="region of interest" description="Disordered" evidence="1">
    <location>
        <begin position="224"/>
        <end position="317"/>
    </location>
</feature>
<proteinExistence type="predicted"/>